<accession>A0A3M4M866</accession>
<dbReference type="InterPro" id="IPR021815">
    <property type="entry name" value="TsiV"/>
</dbReference>
<name>A0A3M4M866_PSECI</name>
<dbReference type="AlphaFoldDB" id="A0A3M4M866"/>
<dbReference type="Proteomes" id="UP000277236">
    <property type="component" value="Unassembled WGS sequence"/>
</dbReference>
<sequence>MSETVSDPVRLLARLAAQSEHLAVDCSEGVPVVRLGLITTLYFKQGHTQDAKRRVEACFSRFYDTFRPMLKWQLYNRMRRLTASGFASCRRQILHSSPDAQFVWSIASATQAEVATYSLFVMNTSQGQADNDRSCLKMVLPWSYLAEPDGLKNYEAWIRYLCSEVRAEHGFGGLACVLPGDGHHYLPLEYQFAQEYTGLMVDPGPHIESLRLLEHIKGVSWYTVLGESFVKRLGGSDVLRGKLSVCSDIVFHTYSNGLMIRAGVVPQLGSRGEAPAVYVAVNKIIKPIRLQDTGCLHPYLVPGVGFTKETTAQWYARFDEKPVPPVNAGDACPRSGYWFSSAKVGSRRFFNQGEIMPAFAHIKAGRTQWFWAQQED</sequence>
<dbReference type="OrthoDB" id="8986326at2"/>
<dbReference type="Pfam" id="PF11876">
    <property type="entry name" value="TsiV"/>
    <property type="match status" value="1"/>
</dbReference>
<evidence type="ECO:0000313" key="2">
    <source>
        <dbReference type="Proteomes" id="UP000277236"/>
    </source>
</evidence>
<reference evidence="1 2" key="1">
    <citation type="submission" date="2018-08" db="EMBL/GenBank/DDBJ databases">
        <title>Recombination of ecologically and evolutionarily significant loci maintains genetic cohesion in the Pseudomonas syringae species complex.</title>
        <authorList>
            <person name="Dillon M."/>
            <person name="Thakur S."/>
            <person name="Almeida R.N.D."/>
            <person name="Weir B.S."/>
            <person name="Guttman D.S."/>
        </authorList>
    </citation>
    <scope>NUCLEOTIDE SEQUENCE [LARGE SCALE GENOMIC DNA]</scope>
    <source>
        <strain evidence="1 2">ICMP 3353</strain>
    </source>
</reference>
<organism evidence="1 2">
    <name type="scientific">Pseudomonas cichorii</name>
    <dbReference type="NCBI Taxonomy" id="36746"/>
    <lineage>
        <taxon>Bacteria</taxon>
        <taxon>Pseudomonadati</taxon>
        <taxon>Pseudomonadota</taxon>
        <taxon>Gammaproteobacteria</taxon>
        <taxon>Pseudomonadales</taxon>
        <taxon>Pseudomonadaceae</taxon>
        <taxon>Pseudomonas</taxon>
    </lineage>
</organism>
<protein>
    <recommendedName>
        <fullName evidence="3">DUF3396 domain-containing protein</fullName>
    </recommendedName>
</protein>
<evidence type="ECO:0008006" key="3">
    <source>
        <dbReference type="Google" id="ProtNLM"/>
    </source>
</evidence>
<evidence type="ECO:0000313" key="1">
    <source>
        <dbReference type="EMBL" id="RMQ49759.1"/>
    </source>
</evidence>
<dbReference type="RefSeq" id="WP_122314449.1">
    <property type="nucleotide sequence ID" value="NZ_RBRE01000014.1"/>
</dbReference>
<comment type="caution">
    <text evidence="1">The sequence shown here is derived from an EMBL/GenBank/DDBJ whole genome shotgun (WGS) entry which is preliminary data.</text>
</comment>
<proteinExistence type="predicted"/>
<gene>
    <name evidence="1" type="ORF">ALQ04_01227</name>
</gene>
<dbReference type="EMBL" id="RBRE01000014">
    <property type="protein sequence ID" value="RMQ49759.1"/>
    <property type="molecule type" value="Genomic_DNA"/>
</dbReference>